<name>A0A554WS69_9BURK</name>
<evidence type="ECO:0000313" key="2">
    <source>
        <dbReference type="EMBL" id="TSE26422.1"/>
    </source>
</evidence>
<evidence type="ECO:0000256" key="1">
    <source>
        <dbReference type="SAM" id="SignalP"/>
    </source>
</evidence>
<protein>
    <recommendedName>
        <fullName evidence="4">Chalcone isomerase domain-containing protein</fullName>
    </recommendedName>
</protein>
<proteinExistence type="predicted"/>
<dbReference type="OrthoDB" id="8527419at2"/>
<feature type="signal peptide" evidence="1">
    <location>
        <begin position="1"/>
        <end position="36"/>
    </location>
</feature>
<reference evidence="2 3" key="1">
    <citation type="submission" date="2019-07" db="EMBL/GenBank/DDBJ databases">
        <title>Tepidimonas sediminis YIM 72259 draft genome.</title>
        <authorList>
            <person name="Da Costa M.S."/>
            <person name="Froufe H.J.C."/>
            <person name="Egas C."/>
            <person name="Albuquerque L."/>
        </authorList>
    </citation>
    <scope>NUCLEOTIDE SEQUENCE [LARGE SCALE GENOMIC DNA]</scope>
    <source>
        <strain evidence="2 3">YIM 72259</strain>
    </source>
</reference>
<comment type="caution">
    <text evidence="2">The sequence shown here is derived from an EMBL/GenBank/DDBJ whole genome shotgun (WGS) entry which is preliminary data.</text>
</comment>
<feature type="chain" id="PRO_5022154221" description="Chalcone isomerase domain-containing protein" evidence="1">
    <location>
        <begin position="37"/>
        <end position="205"/>
    </location>
</feature>
<evidence type="ECO:0008006" key="4">
    <source>
        <dbReference type="Google" id="ProtNLM"/>
    </source>
</evidence>
<dbReference type="PROSITE" id="PS51257">
    <property type="entry name" value="PROKAR_LIPOPROTEIN"/>
    <property type="match status" value="1"/>
</dbReference>
<organism evidence="2 3">
    <name type="scientific">Tepidimonas sediminis</name>
    <dbReference type="NCBI Taxonomy" id="2588941"/>
    <lineage>
        <taxon>Bacteria</taxon>
        <taxon>Pseudomonadati</taxon>
        <taxon>Pseudomonadota</taxon>
        <taxon>Betaproteobacteria</taxon>
        <taxon>Burkholderiales</taxon>
        <taxon>Tepidimonas</taxon>
    </lineage>
</organism>
<sequence>MWCRSRSSARERRALLRAVSGWLLLASCAASPLAAASTEPGGLGPTLLPGAAPVGRGTLRFLSLAVYHATLWAVPGWQPGQLGQAPLVLELHYLRSFRGRDIAQRSLEEMRRAGPIDPTDEARWLAAMQRLFPDVADGDHIAGLWDPAHGARFALARAGGVPQPLGELAEPRFAERFFGIWLAPTTSQPALRAALLGLSGPTAAR</sequence>
<keyword evidence="1" id="KW-0732">Signal</keyword>
<keyword evidence="3" id="KW-1185">Reference proteome</keyword>
<dbReference type="Proteomes" id="UP000320225">
    <property type="component" value="Unassembled WGS sequence"/>
</dbReference>
<gene>
    <name evidence="2" type="ORF">Tsedi_00720</name>
</gene>
<accession>A0A554WS69</accession>
<evidence type="ECO:0000313" key="3">
    <source>
        <dbReference type="Proteomes" id="UP000320225"/>
    </source>
</evidence>
<dbReference type="AlphaFoldDB" id="A0A554WS69"/>
<dbReference type="EMBL" id="VJND01000003">
    <property type="protein sequence ID" value="TSE26422.1"/>
    <property type="molecule type" value="Genomic_DNA"/>
</dbReference>